<keyword evidence="3" id="KW-0804">Transcription</keyword>
<dbReference type="InterPro" id="IPR039422">
    <property type="entry name" value="MarR/SlyA-like"/>
</dbReference>
<evidence type="ECO:0000259" key="4">
    <source>
        <dbReference type="PROSITE" id="PS50995"/>
    </source>
</evidence>
<organism evidence="5 6">
    <name type="scientific">Nesterenkonia cremea</name>
    <dbReference type="NCBI Taxonomy" id="1882340"/>
    <lineage>
        <taxon>Bacteria</taxon>
        <taxon>Bacillati</taxon>
        <taxon>Actinomycetota</taxon>
        <taxon>Actinomycetes</taxon>
        <taxon>Micrococcales</taxon>
        <taxon>Micrococcaceae</taxon>
        <taxon>Nesterenkonia</taxon>
    </lineage>
</organism>
<comment type="caution">
    <text evidence="5">The sequence shown here is derived from an EMBL/GenBank/DDBJ whole genome shotgun (WGS) entry which is preliminary data.</text>
</comment>
<dbReference type="PROSITE" id="PS50995">
    <property type="entry name" value="HTH_MARR_2"/>
    <property type="match status" value="1"/>
</dbReference>
<reference evidence="5" key="2">
    <citation type="submission" date="2020-09" db="EMBL/GenBank/DDBJ databases">
        <authorList>
            <person name="Sun Q."/>
            <person name="Zhou Y."/>
        </authorList>
    </citation>
    <scope>NUCLEOTIDE SEQUENCE</scope>
    <source>
        <strain evidence="5">CGMCC 1.15388</strain>
    </source>
</reference>
<dbReference type="Gene3D" id="1.10.10.10">
    <property type="entry name" value="Winged helix-like DNA-binding domain superfamily/Winged helix DNA-binding domain"/>
    <property type="match status" value="1"/>
</dbReference>
<proteinExistence type="predicted"/>
<dbReference type="SMART" id="SM00347">
    <property type="entry name" value="HTH_MARR"/>
    <property type="match status" value="1"/>
</dbReference>
<dbReference type="GO" id="GO:0006950">
    <property type="term" value="P:response to stress"/>
    <property type="evidence" value="ECO:0007669"/>
    <property type="project" value="TreeGrafter"/>
</dbReference>
<name>A0A917AMB5_9MICC</name>
<feature type="domain" description="HTH marR-type" evidence="4">
    <location>
        <begin position="34"/>
        <end position="168"/>
    </location>
</feature>
<dbReference type="InterPro" id="IPR036390">
    <property type="entry name" value="WH_DNA-bd_sf"/>
</dbReference>
<dbReference type="SUPFAM" id="SSF46785">
    <property type="entry name" value="Winged helix' DNA-binding domain"/>
    <property type="match status" value="1"/>
</dbReference>
<dbReference type="EMBL" id="BMIS01000002">
    <property type="protein sequence ID" value="GGE61153.1"/>
    <property type="molecule type" value="Genomic_DNA"/>
</dbReference>
<accession>A0A917AMB5</accession>
<dbReference type="Pfam" id="PF12802">
    <property type="entry name" value="MarR_2"/>
    <property type="match status" value="1"/>
</dbReference>
<dbReference type="PANTHER" id="PTHR33164">
    <property type="entry name" value="TRANSCRIPTIONAL REGULATOR, MARR FAMILY"/>
    <property type="match status" value="1"/>
</dbReference>
<dbReference type="GO" id="GO:0003677">
    <property type="term" value="F:DNA binding"/>
    <property type="evidence" value="ECO:0007669"/>
    <property type="project" value="UniProtKB-KW"/>
</dbReference>
<dbReference type="PROSITE" id="PS01117">
    <property type="entry name" value="HTH_MARR_1"/>
    <property type="match status" value="1"/>
</dbReference>
<protein>
    <recommendedName>
        <fullName evidence="4">HTH marR-type domain-containing protein</fullName>
    </recommendedName>
</protein>
<evidence type="ECO:0000256" key="2">
    <source>
        <dbReference type="ARBA" id="ARBA00023125"/>
    </source>
</evidence>
<dbReference type="InterPro" id="IPR023187">
    <property type="entry name" value="Tscrpt_reg_MarR-type_CS"/>
</dbReference>
<evidence type="ECO:0000313" key="5">
    <source>
        <dbReference type="EMBL" id="GGE61153.1"/>
    </source>
</evidence>
<dbReference type="Proteomes" id="UP000633136">
    <property type="component" value="Unassembled WGS sequence"/>
</dbReference>
<dbReference type="GO" id="GO:0003700">
    <property type="term" value="F:DNA-binding transcription factor activity"/>
    <property type="evidence" value="ECO:0007669"/>
    <property type="project" value="InterPro"/>
</dbReference>
<dbReference type="InterPro" id="IPR000835">
    <property type="entry name" value="HTH_MarR-typ"/>
</dbReference>
<keyword evidence="6" id="KW-1185">Reference proteome</keyword>
<reference evidence="5" key="1">
    <citation type="journal article" date="2014" name="Int. J. Syst. Evol. Microbiol.">
        <title>Complete genome sequence of Corynebacterium casei LMG S-19264T (=DSM 44701T), isolated from a smear-ripened cheese.</title>
        <authorList>
            <consortium name="US DOE Joint Genome Institute (JGI-PGF)"/>
            <person name="Walter F."/>
            <person name="Albersmeier A."/>
            <person name="Kalinowski J."/>
            <person name="Ruckert C."/>
        </authorList>
    </citation>
    <scope>NUCLEOTIDE SEQUENCE</scope>
    <source>
        <strain evidence="5">CGMCC 1.15388</strain>
    </source>
</reference>
<evidence type="ECO:0000256" key="1">
    <source>
        <dbReference type="ARBA" id="ARBA00023015"/>
    </source>
</evidence>
<dbReference type="AlphaFoldDB" id="A0A917AMB5"/>
<dbReference type="PANTHER" id="PTHR33164:SF57">
    <property type="entry name" value="MARR-FAMILY TRANSCRIPTIONAL REGULATOR"/>
    <property type="match status" value="1"/>
</dbReference>
<gene>
    <name evidence="5" type="ORF">GCM10011401_05040</name>
</gene>
<evidence type="ECO:0000256" key="3">
    <source>
        <dbReference type="ARBA" id="ARBA00023163"/>
    </source>
</evidence>
<dbReference type="PRINTS" id="PR00598">
    <property type="entry name" value="HTHMARR"/>
</dbReference>
<sequence length="188" mass="21294">MSGRGVRLRPYAFSLRRLGLYTVGMTTEGRRSTVRELEREFNRLFVRRRFNALQIARRLDPEIEPASYSVLAALQHDGPQRMTSIARQLGIGKPTLSRQLATLAERGLVTKDTDPLDGRAQLISLTQEGLERLQGAQQERAERYLTMLETWEEHEIETLSGLLSKLNRTYADFDAAHAPACGAEEVRP</sequence>
<evidence type="ECO:0000313" key="6">
    <source>
        <dbReference type="Proteomes" id="UP000633136"/>
    </source>
</evidence>
<dbReference type="InterPro" id="IPR036388">
    <property type="entry name" value="WH-like_DNA-bd_sf"/>
</dbReference>
<keyword evidence="2" id="KW-0238">DNA-binding</keyword>
<keyword evidence="1" id="KW-0805">Transcription regulation</keyword>